<accession>A0AAF3J2M7</accession>
<keyword evidence="1" id="KW-1185">Reference proteome</keyword>
<name>A0AAF3J2M7_9BILA</name>
<dbReference type="Proteomes" id="UP000887575">
    <property type="component" value="Unassembled WGS sequence"/>
</dbReference>
<evidence type="ECO:0000313" key="2">
    <source>
        <dbReference type="WBParaSite" id="MBELARI_LOCUS12371"/>
    </source>
</evidence>
<dbReference type="PANTHER" id="PTHR20958:SF6">
    <property type="entry name" value="GLYCINE N-ACYLTRANSFERASE-LIKE PROTEIN"/>
    <property type="match status" value="1"/>
</dbReference>
<dbReference type="InterPro" id="IPR016181">
    <property type="entry name" value="Acyl_CoA_acyltransferase"/>
</dbReference>
<protein>
    <submittedName>
        <fullName evidence="2">Glycine N-acyltransferase-like protein</fullName>
    </submittedName>
</protein>
<dbReference type="PANTHER" id="PTHR20958">
    <property type="entry name" value="GLYCINE N-ACYLTRANSFERASE-LIKE PROTEIN"/>
    <property type="match status" value="1"/>
</dbReference>
<dbReference type="InterPro" id="IPR053225">
    <property type="entry name" value="Acyl-CoA_N-acyltransferase"/>
</dbReference>
<dbReference type="Gene3D" id="3.40.630.30">
    <property type="match status" value="1"/>
</dbReference>
<dbReference type="AlphaFoldDB" id="A0AAF3J2M7"/>
<sequence length="318" mass="36582">MITLVAPSTRATPRRPSLPAHLVEMIMLREYKTEADLFEALQATKSFPELLMTHFCLHNLLFKKYPFKKVRVFSYPFSHSIYWYVLEERRETTPQITCAQGIGRHDSMAFLMGLRLFLDTIKCDVGKTGFLIGAEEHLQFDIATIFEQILPTHILEPKSRNTFFYMTPEQIEDLSSADLTVPYGYEFSEVNLEKDAKLIHESWEFGTTLEHTSSRLESLPSAVIRDLDGRLASFEMMSQYGALSNQFSLPEHRRQGLGRLVELKLAQKAVKSGQIPFKTVPSYHEEVIRRSVESPFWSTFTRNGNPVTFVFQTAALRL</sequence>
<proteinExistence type="predicted"/>
<evidence type="ECO:0000313" key="1">
    <source>
        <dbReference type="Proteomes" id="UP000887575"/>
    </source>
</evidence>
<organism evidence="1 2">
    <name type="scientific">Mesorhabditis belari</name>
    <dbReference type="NCBI Taxonomy" id="2138241"/>
    <lineage>
        <taxon>Eukaryota</taxon>
        <taxon>Metazoa</taxon>
        <taxon>Ecdysozoa</taxon>
        <taxon>Nematoda</taxon>
        <taxon>Chromadorea</taxon>
        <taxon>Rhabditida</taxon>
        <taxon>Rhabditina</taxon>
        <taxon>Rhabditomorpha</taxon>
        <taxon>Rhabditoidea</taxon>
        <taxon>Rhabditidae</taxon>
        <taxon>Mesorhabditinae</taxon>
        <taxon>Mesorhabditis</taxon>
    </lineage>
</organism>
<dbReference type="WBParaSite" id="MBELARI_LOCUS12371">
    <property type="protein sequence ID" value="MBELARI_LOCUS12371"/>
    <property type="gene ID" value="MBELARI_LOCUS12371"/>
</dbReference>
<dbReference type="SUPFAM" id="SSF55729">
    <property type="entry name" value="Acyl-CoA N-acyltransferases (Nat)"/>
    <property type="match status" value="1"/>
</dbReference>
<reference evidence="2" key="1">
    <citation type="submission" date="2024-02" db="UniProtKB">
        <authorList>
            <consortium name="WormBaseParasite"/>
        </authorList>
    </citation>
    <scope>IDENTIFICATION</scope>
</reference>